<dbReference type="OrthoDB" id="1842647at2759"/>
<evidence type="ECO:0000256" key="1">
    <source>
        <dbReference type="SAM" id="Phobius"/>
    </source>
</evidence>
<evidence type="ECO:0000313" key="2">
    <source>
        <dbReference type="Proteomes" id="UP000827889"/>
    </source>
</evidence>
<dbReference type="AlphaFoldDB" id="A0A8B8MVS8"/>
<protein>
    <submittedName>
        <fullName evidence="3">UPF0481 protein At3g47200-like</fullName>
    </submittedName>
</protein>
<dbReference type="InterPro" id="IPR004158">
    <property type="entry name" value="DUF247_pln"/>
</dbReference>
<dbReference type="KEGG" id="rarg:115728034"/>
<proteinExistence type="predicted"/>
<dbReference type="Proteomes" id="UP000827889">
    <property type="component" value="Chromosome 3"/>
</dbReference>
<dbReference type="PANTHER" id="PTHR31170:SF21">
    <property type="match status" value="1"/>
</dbReference>
<reference evidence="3" key="1">
    <citation type="submission" date="2025-08" db="UniProtKB">
        <authorList>
            <consortium name="RefSeq"/>
        </authorList>
    </citation>
    <scope>IDENTIFICATION</scope>
    <source>
        <tissue evidence="3">Leaf</tissue>
    </source>
</reference>
<keyword evidence="2" id="KW-1185">Reference proteome</keyword>
<keyword evidence="1" id="KW-0812">Transmembrane</keyword>
<feature type="transmembrane region" description="Helical" evidence="1">
    <location>
        <begin position="420"/>
        <end position="443"/>
    </location>
</feature>
<sequence>MAGRNIWGLKQLRLQMLCKRGNFEAICRRWSSSTSSQVHGNCKASLLKKLNAKIPEESDNVCVYRVPAKLRQVEAEAYDPSIVSIGPYHRGDRHLKEMEELKLKFFHRVFGSKQEREVELERVISAMEELEPKARSCYADEVKLSRDEFVDMMVIDGCFILQLLREVGSCRSSSSLVQRWMLPTLRRDLIKLENQLPMIVLRELLDVIDDSSQCECSVLSLQDLTLKFFNPLLQRDSHMNAAGATATMSRTCHFLDLFRSSILPEIQDQDRKRQPRMIQSITELTEAGVMLEKSQNDRALDIQSEGRVLKIPPLHIDDHRGTLFRNMVAFEQCHKKCKPDATAYVFFFDGLVNSEGDVEILHYKGIVHHSLGSNKEAANLVNKLCKEVDWDGEESYLHKVVCDDIDVYFMSRYARLRARLVHYYFSNWVVGISTVAGLFALYLTLIQTGCGVADTLEALKENSFWAYLSDSFSLLFSRPSTPIPDPEYSNQE</sequence>
<gene>
    <name evidence="3" type="primary">LOC115728034</name>
</gene>
<name>A0A8B8MVS8_9MYRT</name>
<dbReference type="GeneID" id="115728034"/>
<dbReference type="PANTHER" id="PTHR31170">
    <property type="entry name" value="BNAC04G53230D PROTEIN"/>
    <property type="match status" value="1"/>
</dbReference>
<dbReference type="Pfam" id="PF03140">
    <property type="entry name" value="DUF247"/>
    <property type="match status" value="1"/>
</dbReference>
<evidence type="ECO:0000313" key="3">
    <source>
        <dbReference type="RefSeq" id="XP_030514211.1"/>
    </source>
</evidence>
<keyword evidence="1" id="KW-0472">Membrane</keyword>
<keyword evidence="1" id="KW-1133">Transmembrane helix</keyword>
<accession>A0A8B8MVS8</accession>
<dbReference type="RefSeq" id="XP_030514211.1">
    <property type="nucleotide sequence ID" value="XM_030658351.2"/>
</dbReference>
<organism evidence="2 3">
    <name type="scientific">Rhodamnia argentea</name>
    <dbReference type="NCBI Taxonomy" id="178133"/>
    <lineage>
        <taxon>Eukaryota</taxon>
        <taxon>Viridiplantae</taxon>
        <taxon>Streptophyta</taxon>
        <taxon>Embryophyta</taxon>
        <taxon>Tracheophyta</taxon>
        <taxon>Spermatophyta</taxon>
        <taxon>Magnoliopsida</taxon>
        <taxon>eudicotyledons</taxon>
        <taxon>Gunneridae</taxon>
        <taxon>Pentapetalae</taxon>
        <taxon>rosids</taxon>
        <taxon>malvids</taxon>
        <taxon>Myrtales</taxon>
        <taxon>Myrtaceae</taxon>
        <taxon>Myrtoideae</taxon>
        <taxon>Myrteae</taxon>
        <taxon>Australasian group</taxon>
        <taxon>Rhodamnia</taxon>
    </lineage>
</organism>